<feature type="region of interest" description="Disordered" evidence="1">
    <location>
        <begin position="71"/>
        <end position="99"/>
    </location>
</feature>
<feature type="transmembrane region" description="Helical" evidence="2">
    <location>
        <begin position="373"/>
        <end position="396"/>
    </location>
</feature>
<evidence type="ECO:0000256" key="2">
    <source>
        <dbReference type="SAM" id="Phobius"/>
    </source>
</evidence>
<dbReference type="Proteomes" id="UP000826195">
    <property type="component" value="Unassembled WGS sequence"/>
</dbReference>
<sequence>MHHSDGLRLDNDAQSFVDVHFAPEGKTHANFNNSNDNFNNDSCNFNNNHTDTVKEFYETVDEEMPGRGKFVSSPSLSHKSIQNERNFVTEDKKSSKRGSKNSIENYYEKYSVQTAKILINTLFLPSQKICQYCAVANKSVVYSDRLVYENRFLEARLVDCFCQFYTKQLIFNQKNLFGGDSRDYMPVFNVKKTNHSGLSYSLVEEPDIFDLNTLGPSILLVGTLNDLDTEGESKLGKIDNLVSNHGNTDYYHRRMIDNCSRISRKNIFRPKVFNNVNLEARLRSEEAKNVDCDDEIQYWMDFNEDTRLLSTKNSDEMFNLSAARLHNHNYNYSHNHRASLLMLEPILMMPDLENTNKRRSNKKRITRSEHVKIVRIVIAYTLSFFLLAIVTFYIVYFV</sequence>
<gene>
    <name evidence="3" type="ORF">KQX54_019453</name>
</gene>
<organism evidence="3 4">
    <name type="scientific">Cotesia glomerata</name>
    <name type="common">Lepidopteran parasitic wasp</name>
    <name type="synonym">Apanteles glomeratus</name>
    <dbReference type="NCBI Taxonomy" id="32391"/>
    <lineage>
        <taxon>Eukaryota</taxon>
        <taxon>Metazoa</taxon>
        <taxon>Ecdysozoa</taxon>
        <taxon>Arthropoda</taxon>
        <taxon>Hexapoda</taxon>
        <taxon>Insecta</taxon>
        <taxon>Pterygota</taxon>
        <taxon>Neoptera</taxon>
        <taxon>Endopterygota</taxon>
        <taxon>Hymenoptera</taxon>
        <taxon>Apocrita</taxon>
        <taxon>Ichneumonoidea</taxon>
        <taxon>Braconidae</taxon>
        <taxon>Microgastrinae</taxon>
        <taxon>Cotesia</taxon>
    </lineage>
</organism>
<comment type="caution">
    <text evidence="3">The sequence shown here is derived from an EMBL/GenBank/DDBJ whole genome shotgun (WGS) entry which is preliminary data.</text>
</comment>
<accession>A0AAV7IJ35</accession>
<protein>
    <submittedName>
        <fullName evidence="3">Uncharacterized protein</fullName>
    </submittedName>
</protein>
<dbReference type="AlphaFoldDB" id="A0AAV7IJ35"/>
<keyword evidence="2" id="KW-0812">Transmembrane</keyword>
<evidence type="ECO:0000313" key="4">
    <source>
        <dbReference type="Proteomes" id="UP000826195"/>
    </source>
</evidence>
<proteinExistence type="predicted"/>
<name>A0AAV7IJ35_COTGL</name>
<keyword evidence="2" id="KW-0472">Membrane</keyword>
<reference evidence="3 4" key="1">
    <citation type="journal article" date="2021" name="J. Hered.">
        <title>A chromosome-level genome assembly of the parasitoid wasp, Cotesia glomerata (Hymenoptera: Braconidae).</title>
        <authorList>
            <person name="Pinto B.J."/>
            <person name="Weis J.J."/>
            <person name="Gamble T."/>
            <person name="Ode P.J."/>
            <person name="Paul R."/>
            <person name="Zaspel J.M."/>
        </authorList>
    </citation>
    <scope>NUCLEOTIDE SEQUENCE [LARGE SCALE GENOMIC DNA]</scope>
    <source>
        <strain evidence="3">CgM1</strain>
    </source>
</reference>
<keyword evidence="4" id="KW-1185">Reference proteome</keyword>
<evidence type="ECO:0000313" key="3">
    <source>
        <dbReference type="EMBL" id="KAH0550449.1"/>
    </source>
</evidence>
<feature type="compositionally biased region" description="Polar residues" evidence="1">
    <location>
        <begin position="72"/>
        <end position="86"/>
    </location>
</feature>
<evidence type="ECO:0000256" key="1">
    <source>
        <dbReference type="SAM" id="MobiDB-lite"/>
    </source>
</evidence>
<dbReference type="EMBL" id="JAHXZJ010001864">
    <property type="protein sequence ID" value="KAH0550449.1"/>
    <property type="molecule type" value="Genomic_DNA"/>
</dbReference>
<keyword evidence="2" id="KW-1133">Transmembrane helix</keyword>